<reference evidence="2" key="1">
    <citation type="submission" date="2017-01" db="EMBL/GenBank/DDBJ databases">
        <title>Comparative genomics of anhydrobiosis in the tardigrade Hypsibius dujardini.</title>
        <authorList>
            <person name="Yoshida Y."/>
            <person name="Koutsovoulos G."/>
            <person name="Laetsch D."/>
            <person name="Stevens L."/>
            <person name="Kumar S."/>
            <person name="Horikawa D."/>
            <person name="Ishino K."/>
            <person name="Komine S."/>
            <person name="Tomita M."/>
            <person name="Blaxter M."/>
            <person name="Arakawa K."/>
        </authorList>
    </citation>
    <scope>NUCLEOTIDE SEQUENCE [LARGE SCALE GENOMIC DNA]</scope>
    <source>
        <strain evidence="2">Z151</strain>
    </source>
</reference>
<name>A0A9X6NKX4_HYPEX</name>
<keyword evidence="2" id="KW-1185">Reference proteome</keyword>
<sequence length="94" mass="10318">MPMCYLVLPCSAGFDCVQLRVPRRADQPSAFLAAAEAGGHSISLASFLPGWRLSECFFRLKLGFSLETFLFLASPNGVQVCRMFLQLVALSTSR</sequence>
<evidence type="ECO:0000313" key="1">
    <source>
        <dbReference type="EMBL" id="OWA55064.1"/>
    </source>
</evidence>
<dbReference type="AlphaFoldDB" id="A0A9X6NKX4"/>
<proteinExistence type="predicted"/>
<organism evidence="1 2">
    <name type="scientific">Hypsibius exemplaris</name>
    <name type="common">Freshwater tardigrade</name>
    <dbReference type="NCBI Taxonomy" id="2072580"/>
    <lineage>
        <taxon>Eukaryota</taxon>
        <taxon>Metazoa</taxon>
        <taxon>Ecdysozoa</taxon>
        <taxon>Tardigrada</taxon>
        <taxon>Eutardigrada</taxon>
        <taxon>Parachela</taxon>
        <taxon>Hypsibioidea</taxon>
        <taxon>Hypsibiidae</taxon>
        <taxon>Hypsibius</taxon>
    </lineage>
</organism>
<gene>
    <name evidence="1" type="ORF">BV898_19449</name>
</gene>
<dbReference type="EMBL" id="MTYJ01000524">
    <property type="protein sequence ID" value="OWA55064.1"/>
    <property type="molecule type" value="Genomic_DNA"/>
</dbReference>
<accession>A0A9X6NKX4</accession>
<dbReference type="Proteomes" id="UP000192578">
    <property type="component" value="Unassembled WGS sequence"/>
</dbReference>
<comment type="caution">
    <text evidence="1">The sequence shown here is derived from an EMBL/GenBank/DDBJ whole genome shotgun (WGS) entry which is preliminary data.</text>
</comment>
<evidence type="ECO:0000313" key="2">
    <source>
        <dbReference type="Proteomes" id="UP000192578"/>
    </source>
</evidence>
<protein>
    <submittedName>
        <fullName evidence="1">Uncharacterized protein</fullName>
    </submittedName>
</protein>